<dbReference type="RefSeq" id="WP_195812046.1">
    <property type="nucleotide sequence ID" value="NZ_CP064795.1"/>
</dbReference>
<proteinExistence type="predicted"/>
<dbReference type="EMBL" id="CP064795">
    <property type="protein sequence ID" value="QPG06974.1"/>
    <property type="molecule type" value="Genomic_DNA"/>
</dbReference>
<feature type="region of interest" description="Disordered" evidence="1">
    <location>
        <begin position="1"/>
        <end position="90"/>
    </location>
</feature>
<feature type="region of interest" description="Disordered" evidence="1">
    <location>
        <begin position="292"/>
        <end position="359"/>
    </location>
</feature>
<evidence type="ECO:0000256" key="1">
    <source>
        <dbReference type="SAM" id="MobiDB-lite"/>
    </source>
</evidence>
<dbReference type="KEGG" id="smaa:IT774_07675"/>
<feature type="compositionally biased region" description="Polar residues" evidence="1">
    <location>
        <begin position="292"/>
        <end position="315"/>
    </location>
</feature>
<evidence type="ECO:0008006" key="4">
    <source>
        <dbReference type="Google" id="ProtNLM"/>
    </source>
</evidence>
<feature type="compositionally biased region" description="Basic and acidic residues" evidence="1">
    <location>
        <begin position="349"/>
        <end position="359"/>
    </location>
</feature>
<name>A0A7S9DZV1_9ALTE</name>
<sequence length="359" mass="40021">MEDVLNMSDEQFAELPMEMPEEPGTEEAEYEQSDPEPGSDSDPGVEEDHTGEEDTDPVYEEEAPQEDDTAEEDDEQGDESSDDEEASDVDYKAAYERLTAPFKANGKDMQVESVDDAIALMQMGANYNKKMAALKPNLKLMKMLDNNGVLSEDKLSFFIDLEQKNPDAIKKLIRESGVDLYDVDENQADYKPNTYTVDDSELELDSVLEEIRGTDTYESTLDVVSNKWDTASRRTIADNPHILKLINEQMGNGLFEQITTEIERDKMLGRLSGVSDIEAYRQVGDRLYNAGKFNQNTATSPTQSNGSTPATSKKTVANAKRKRAAATPRSSSASSNPSSFSPLNLSDEQFEKEFSEKFL</sequence>
<feature type="compositionally biased region" description="Low complexity" evidence="1">
    <location>
        <begin position="325"/>
        <end position="346"/>
    </location>
</feature>
<dbReference type="Proteomes" id="UP000595095">
    <property type="component" value="Chromosome"/>
</dbReference>
<protein>
    <recommendedName>
        <fullName evidence="4">Tape measure protein</fullName>
    </recommendedName>
</protein>
<gene>
    <name evidence="2" type="ORF">IT774_07675</name>
</gene>
<organism evidence="2 3">
    <name type="scientific">Salinimonas marina</name>
    <dbReference type="NCBI Taxonomy" id="2785918"/>
    <lineage>
        <taxon>Bacteria</taxon>
        <taxon>Pseudomonadati</taxon>
        <taxon>Pseudomonadota</taxon>
        <taxon>Gammaproteobacteria</taxon>
        <taxon>Alteromonadales</taxon>
        <taxon>Alteromonadaceae</taxon>
        <taxon>Alteromonas/Salinimonas group</taxon>
        <taxon>Salinimonas</taxon>
    </lineage>
</organism>
<keyword evidence="3" id="KW-1185">Reference proteome</keyword>
<evidence type="ECO:0000313" key="2">
    <source>
        <dbReference type="EMBL" id="QPG06974.1"/>
    </source>
</evidence>
<accession>A0A7S9DZV1</accession>
<dbReference type="AlphaFoldDB" id="A0A7S9DZV1"/>
<reference evidence="2 3" key="1">
    <citation type="submission" date="2020-11" db="EMBL/GenBank/DDBJ databases">
        <title>Complete genome sequence for Salinimonas sp. strain G2-b.</title>
        <authorList>
            <person name="Park S.-J."/>
        </authorList>
    </citation>
    <scope>NUCLEOTIDE SEQUENCE [LARGE SCALE GENOMIC DNA]</scope>
    <source>
        <strain evidence="2 3">G2-b</strain>
    </source>
</reference>
<feature type="compositionally biased region" description="Acidic residues" evidence="1">
    <location>
        <begin position="19"/>
        <end position="88"/>
    </location>
</feature>
<evidence type="ECO:0000313" key="3">
    <source>
        <dbReference type="Proteomes" id="UP000595095"/>
    </source>
</evidence>